<evidence type="ECO:0000259" key="6">
    <source>
        <dbReference type="PROSITE" id="PS50106"/>
    </source>
</evidence>
<keyword evidence="2" id="KW-0645">Protease</keyword>
<feature type="signal peptide" evidence="5">
    <location>
        <begin position="1"/>
        <end position="18"/>
    </location>
</feature>
<comment type="similarity">
    <text evidence="1">Belongs to the peptidase S41A family.</text>
</comment>
<feature type="domain" description="PDZ" evidence="6">
    <location>
        <begin position="159"/>
        <end position="221"/>
    </location>
</feature>
<evidence type="ECO:0000256" key="2">
    <source>
        <dbReference type="ARBA" id="ARBA00022670"/>
    </source>
</evidence>
<dbReference type="SUPFAM" id="SSF52096">
    <property type="entry name" value="ClpP/crotonase"/>
    <property type="match status" value="1"/>
</dbReference>
<dbReference type="PROSITE" id="PS50106">
    <property type="entry name" value="PDZ"/>
    <property type="match status" value="1"/>
</dbReference>
<dbReference type="SUPFAM" id="SSF50156">
    <property type="entry name" value="PDZ domain-like"/>
    <property type="match status" value="1"/>
</dbReference>
<sequence>MIESRLLKSALLVVSACALRPQRLQTPQREPSATQWANAAPQTLEVVAKQCLKTACACMAAANIIALPSAALATPASDGRALVEETVDLLERYYFDGAARRRPEWLAARDTFGAAAEKNPAGAVRIRGEALKALGADKYTRLLDPAGYAAVARFDILGVGLILSPGADGRAKVVSPPLPGSSAAKSGAVKQGDIVDTLNGVKTAGLSSFELLEVIDKSEDKKVATFGVVSDGDAAPRPLALKRDIPDIADPIGRTLYDGDNRLGYVRLREFNARSGERLAEALADLERQGATRYVLDLRGNPGGAFQSAITAASLFLNEGTPVVTVVERVDAQNADRERKETFKAKPPSTLAFSRNQAHDVELWLDGGSASASEIFSGALRDNCAAVVAGDRSYGKGKIQAVFGLADSSGLVVTVAQYLTPAGTAIQGVGIAPDVKIPGPSVPFGPLPLPSAAAFDRDFATVASTCAKPKVTN</sequence>
<evidence type="ECO:0000256" key="4">
    <source>
        <dbReference type="ARBA" id="ARBA00022825"/>
    </source>
</evidence>
<dbReference type="SMART" id="SM00245">
    <property type="entry name" value="TSPc"/>
    <property type="match status" value="1"/>
</dbReference>
<evidence type="ECO:0000256" key="3">
    <source>
        <dbReference type="ARBA" id="ARBA00022801"/>
    </source>
</evidence>
<dbReference type="PANTHER" id="PTHR32060">
    <property type="entry name" value="TAIL-SPECIFIC PROTEASE"/>
    <property type="match status" value="1"/>
</dbReference>
<dbReference type="Proteomes" id="UP001363151">
    <property type="component" value="Unassembled WGS sequence"/>
</dbReference>
<dbReference type="Gene3D" id="3.30.750.44">
    <property type="match status" value="1"/>
</dbReference>
<dbReference type="Gene3D" id="3.90.226.10">
    <property type="entry name" value="2-enoyl-CoA Hydratase, Chain A, domain 1"/>
    <property type="match status" value="1"/>
</dbReference>
<keyword evidence="5" id="KW-0732">Signal</keyword>
<dbReference type="InterPro" id="IPR036034">
    <property type="entry name" value="PDZ_sf"/>
</dbReference>
<dbReference type="PANTHER" id="PTHR32060:SF22">
    <property type="entry name" value="CARBOXYL-TERMINAL-PROCESSING PEPTIDASE 3, CHLOROPLASTIC"/>
    <property type="match status" value="1"/>
</dbReference>
<dbReference type="EMBL" id="JBBJCI010000231">
    <property type="protein sequence ID" value="KAK7237799.1"/>
    <property type="molecule type" value="Genomic_DNA"/>
</dbReference>
<keyword evidence="4" id="KW-0720">Serine protease</keyword>
<proteinExistence type="inferred from homology"/>
<evidence type="ECO:0000256" key="1">
    <source>
        <dbReference type="ARBA" id="ARBA00009179"/>
    </source>
</evidence>
<dbReference type="InterPro" id="IPR001478">
    <property type="entry name" value="PDZ"/>
</dbReference>
<organism evidence="7 8">
    <name type="scientific">Aureococcus anophagefferens</name>
    <name type="common">Harmful bloom alga</name>
    <dbReference type="NCBI Taxonomy" id="44056"/>
    <lineage>
        <taxon>Eukaryota</taxon>
        <taxon>Sar</taxon>
        <taxon>Stramenopiles</taxon>
        <taxon>Ochrophyta</taxon>
        <taxon>Pelagophyceae</taxon>
        <taxon>Pelagomonadales</taxon>
        <taxon>Pelagomonadaceae</taxon>
        <taxon>Aureococcus</taxon>
    </lineage>
</organism>
<name>A0ABR1FT79_AURAN</name>
<dbReference type="CDD" id="cd07560">
    <property type="entry name" value="Peptidase_S41_CPP"/>
    <property type="match status" value="1"/>
</dbReference>
<comment type="caution">
    <text evidence="7">The sequence shown here is derived from an EMBL/GenBank/DDBJ whole genome shotgun (WGS) entry which is preliminary data.</text>
</comment>
<evidence type="ECO:0000256" key="5">
    <source>
        <dbReference type="SAM" id="SignalP"/>
    </source>
</evidence>
<protein>
    <submittedName>
        <fullName evidence="7">Serine-type peptidase</fullName>
    </submittedName>
</protein>
<dbReference type="Pfam" id="PF03572">
    <property type="entry name" value="Peptidase_S41"/>
    <property type="match status" value="1"/>
</dbReference>
<feature type="chain" id="PRO_5047326309" evidence="5">
    <location>
        <begin position="19"/>
        <end position="473"/>
    </location>
</feature>
<keyword evidence="3" id="KW-0378">Hydrolase</keyword>
<dbReference type="Gene3D" id="2.30.42.10">
    <property type="match status" value="1"/>
</dbReference>
<dbReference type="InterPro" id="IPR004447">
    <property type="entry name" value="Peptidase_S41A"/>
</dbReference>
<dbReference type="InterPro" id="IPR029045">
    <property type="entry name" value="ClpP/crotonase-like_dom_sf"/>
</dbReference>
<evidence type="ECO:0000313" key="8">
    <source>
        <dbReference type="Proteomes" id="UP001363151"/>
    </source>
</evidence>
<dbReference type="InterPro" id="IPR005151">
    <property type="entry name" value="Tail-specific_protease"/>
</dbReference>
<keyword evidence="8" id="KW-1185">Reference proteome</keyword>
<reference evidence="7 8" key="1">
    <citation type="submission" date="2024-03" db="EMBL/GenBank/DDBJ databases">
        <title>Aureococcus anophagefferens CCMP1851 and Kratosvirus quantuckense: Draft genome of a second virus-susceptible host strain in the model system.</title>
        <authorList>
            <person name="Chase E."/>
            <person name="Truchon A.R."/>
            <person name="Schepens W."/>
            <person name="Wilhelm S.W."/>
        </authorList>
    </citation>
    <scope>NUCLEOTIDE SEQUENCE [LARGE SCALE GENOMIC DNA]</scope>
    <source>
        <strain evidence="7 8">CCMP1851</strain>
    </source>
</reference>
<accession>A0ABR1FT79</accession>
<evidence type="ECO:0000313" key="7">
    <source>
        <dbReference type="EMBL" id="KAK7237799.1"/>
    </source>
</evidence>
<gene>
    <name evidence="7" type="ORF">SO694_00022034</name>
</gene>